<dbReference type="Pfam" id="PF00575">
    <property type="entry name" value="S1"/>
    <property type="match status" value="1"/>
</dbReference>
<dbReference type="AlphaFoldDB" id="M4Q9G8"/>
<geneLocation type="mitochondrion" evidence="2"/>
<gene>
    <name evidence="2" type="primary">rps1</name>
</gene>
<name>M4Q9G8_HISAR</name>
<evidence type="ECO:0000313" key="2">
    <source>
        <dbReference type="EMBL" id="AGH24062.1"/>
    </source>
</evidence>
<dbReference type="InterPro" id="IPR003029">
    <property type="entry name" value="S1_domain"/>
</dbReference>
<reference evidence="2" key="1">
    <citation type="journal article" date="2004" name="RNA">
        <title>Mitochondrial 3' tRNA editing in the jakobid Seculamonas ecuadoriensis: a novel mechanism and implications for tRNA processing.</title>
        <authorList>
            <person name="Leigh J."/>
            <person name="Lang B.F."/>
        </authorList>
    </citation>
    <scope>NUCLEOTIDE SEQUENCE</scope>
    <source>
        <strain evidence="2">ATCC 50634</strain>
    </source>
</reference>
<dbReference type="GO" id="GO:0005840">
    <property type="term" value="C:ribosome"/>
    <property type="evidence" value="ECO:0007669"/>
    <property type="project" value="UniProtKB-KW"/>
</dbReference>
<reference evidence="2" key="3">
    <citation type="journal article" date="2013" name="Genome Biol. Evol.">
        <title>Strikingly bacteria-like and gene-rich mitochondrial genomes throughout jakobid protists.</title>
        <authorList>
            <person name="Burger G."/>
            <person name="Gray M.W."/>
            <person name="Forget L."/>
            <person name="Lang B.F."/>
        </authorList>
    </citation>
    <scope>NUCLEOTIDE SEQUENCE</scope>
    <source>
        <strain evidence="2">ATCC 50634</strain>
    </source>
</reference>
<dbReference type="GO" id="GO:0003676">
    <property type="term" value="F:nucleic acid binding"/>
    <property type="evidence" value="ECO:0007669"/>
    <property type="project" value="InterPro"/>
</dbReference>
<feature type="domain" description="S1 motif" evidence="1">
    <location>
        <begin position="118"/>
        <end position="181"/>
    </location>
</feature>
<proteinExistence type="predicted"/>
<keyword evidence="2" id="KW-0689">Ribosomal protein</keyword>
<accession>M4Q9G8</accession>
<organism evidence="2">
    <name type="scientific">Histiona aroides</name>
    <name type="common">Flagellate</name>
    <dbReference type="NCBI Taxonomy" id="392300"/>
    <lineage>
        <taxon>Eukaryota</taxon>
        <taxon>Discoba</taxon>
        <taxon>Jakobida</taxon>
        <taxon>Histionina</taxon>
        <taxon>Histionidae</taxon>
        <taxon>Histiona</taxon>
    </lineage>
</organism>
<dbReference type="EMBL" id="KC353353">
    <property type="protein sequence ID" value="AGH24062.1"/>
    <property type="molecule type" value="Genomic_DNA"/>
</dbReference>
<protein>
    <submittedName>
        <fullName evidence="2">Ribosomal protein S1</fullName>
    </submittedName>
</protein>
<keyword evidence="2" id="KW-0496">Mitochondrion</keyword>
<reference evidence="2" key="2">
    <citation type="journal article" date="2006" name="RNA">
        <title>Hybrid E. coli--Mitochondrial ribonuclease P RNAs are catalytically active.</title>
        <authorList>
            <person name="Seif E."/>
            <person name="Cadieux A."/>
            <person name="Lang B.F."/>
        </authorList>
    </citation>
    <scope>NUCLEOTIDE SEQUENCE</scope>
    <source>
        <strain evidence="2">ATCC 50634</strain>
    </source>
</reference>
<dbReference type="GeneID" id="16029464"/>
<evidence type="ECO:0000259" key="1">
    <source>
        <dbReference type="Pfam" id="PF00575"/>
    </source>
</evidence>
<dbReference type="RefSeq" id="YP_007890568.1">
    <property type="nucleotide sequence ID" value="NC_021125.1"/>
</dbReference>
<keyword evidence="2" id="KW-0687">Ribonucleoprotein</keyword>
<sequence>MMEVNDNINNNFSELFRKNGFLRPKLEGSFIEGTIVSKNKHIVSVYTGLKNNAQFVEKELQPIQKRGSAQLNVGNTVQLYTHVVENRDGESVLNPQYYGQKLKAVTAWERVSKLKYAKGIVLNTVNGGFSVGIGGVVTFLPRSRAKLPKTGKKEYIQHLVGTYNLYKVIKVNYVRKNIVVSLVNAPNLNTNVSGTTSSINKPGLSNNNK</sequence>